<name>A0AAW1SU22_9CHLO</name>
<accession>A0AAW1SU22</accession>
<gene>
    <name evidence="1" type="ORF">WJX84_011365</name>
</gene>
<reference evidence="1 2" key="1">
    <citation type="journal article" date="2024" name="Nat. Commun.">
        <title>Phylogenomics reveals the evolutionary origins of lichenization in chlorophyte algae.</title>
        <authorList>
            <person name="Puginier C."/>
            <person name="Libourel C."/>
            <person name="Otte J."/>
            <person name="Skaloud P."/>
            <person name="Haon M."/>
            <person name="Grisel S."/>
            <person name="Petersen M."/>
            <person name="Berrin J.G."/>
            <person name="Delaux P.M."/>
            <person name="Dal Grande F."/>
            <person name="Keller J."/>
        </authorList>
    </citation>
    <scope>NUCLEOTIDE SEQUENCE [LARGE SCALE GENOMIC DNA]</scope>
    <source>
        <strain evidence="1 2">SAG 2523</strain>
    </source>
</reference>
<dbReference type="AlphaFoldDB" id="A0AAW1SU22"/>
<protein>
    <submittedName>
        <fullName evidence="1">Uncharacterized protein</fullName>
    </submittedName>
</protein>
<evidence type="ECO:0000313" key="2">
    <source>
        <dbReference type="Proteomes" id="UP001485043"/>
    </source>
</evidence>
<proteinExistence type="predicted"/>
<sequence length="74" mass="7896">MTRMQWRAWACCSSSINDHLLGRYRASLSSVVEAALGRQEEGCSDAGALRTSASVSLRLCTLPSSLLPVLRAGA</sequence>
<keyword evidence="2" id="KW-1185">Reference proteome</keyword>
<comment type="caution">
    <text evidence="1">The sequence shown here is derived from an EMBL/GenBank/DDBJ whole genome shotgun (WGS) entry which is preliminary data.</text>
</comment>
<organism evidence="1 2">
    <name type="scientific">Apatococcus fuscideae</name>
    <dbReference type="NCBI Taxonomy" id="2026836"/>
    <lineage>
        <taxon>Eukaryota</taxon>
        <taxon>Viridiplantae</taxon>
        <taxon>Chlorophyta</taxon>
        <taxon>core chlorophytes</taxon>
        <taxon>Trebouxiophyceae</taxon>
        <taxon>Chlorellales</taxon>
        <taxon>Chlorellaceae</taxon>
        <taxon>Apatococcus</taxon>
    </lineage>
</organism>
<dbReference type="Proteomes" id="UP001485043">
    <property type="component" value="Unassembled WGS sequence"/>
</dbReference>
<dbReference type="EMBL" id="JALJOV010001031">
    <property type="protein sequence ID" value="KAK9856099.1"/>
    <property type="molecule type" value="Genomic_DNA"/>
</dbReference>
<evidence type="ECO:0000313" key="1">
    <source>
        <dbReference type="EMBL" id="KAK9856099.1"/>
    </source>
</evidence>